<name>A0A067KLI9_JATCU</name>
<proteinExistence type="predicted"/>
<dbReference type="OrthoDB" id="21502at2759"/>
<keyword evidence="1" id="KW-0413">Isomerase</keyword>
<evidence type="ECO:0000256" key="1">
    <source>
        <dbReference type="ARBA" id="ARBA00023235"/>
    </source>
</evidence>
<dbReference type="GO" id="GO:0016104">
    <property type="term" value="P:triterpenoid biosynthetic process"/>
    <property type="evidence" value="ECO:0007669"/>
    <property type="project" value="InterPro"/>
</dbReference>
<feature type="domain" description="Squalene cyclase N-terminal" evidence="2">
    <location>
        <begin position="2"/>
        <end position="127"/>
    </location>
</feature>
<accession>A0A067KLI9</accession>
<dbReference type="Pfam" id="PF13249">
    <property type="entry name" value="SQHop_cyclase_N"/>
    <property type="match status" value="1"/>
</dbReference>
<evidence type="ECO:0000313" key="3">
    <source>
        <dbReference type="EMBL" id="KDP37002.1"/>
    </source>
</evidence>
<dbReference type="InterPro" id="IPR018333">
    <property type="entry name" value="Squalene_cyclase"/>
</dbReference>
<organism evidence="3 4">
    <name type="scientific">Jatropha curcas</name>
    <name type="common">Barbados nut</name>
    <dbReference type="NCBI Taxonomy" id="180498"/>
    <lineage>
        <taxon>Eukaryota</taxon>
        <taxon>Viridiplantae</taxon>
        <taxon>Streptophyta</taxon>
        <taxon>Embryophyta</taxon>
        <taxon>Tracheophyta</taxon>
        <taxon>Spermatophyta</taxon>
        <taxon>Magnoliopsida</taxon>
        <taxon>eudicotyledons</taxon>
        <taxon>Gunneridae</taxon>
        <taxon>Pentapetalae</taxon>
        <taxon>rosids</taxon>
        <taxon>fabids</taxon>
        <taxon>Malpighiales</taxon>
        <taxon>Euphorbiaceae</taxon>
        <taxon>Crotonoideae</taxon>
        <taxon>Jatropheae</taxon>
        <taxon>Jatropha</taxon>
    </lineage>
</organism>
<dbReference type="EMBL" id="KK914415">
    <property type="protein sequence ID" value="KDP37002.1"/>
    <property type="molecule type" value="Genomic_DNA"/>
</dbReference>
<sequence>MFCTVLNYICMRILGEGRDGGRENACERGRKWILDHGGAIAISSWGKTWLSILGVYEWDGCNPMPPEFWVFPTIIPLHPAKMMSYCRITYMAMSYLYGKRFVGPITLLILQIREEIYNEPYHKINWKSVRHLCAKPLNMHACWVDDPNGDAFKKHLARIADYIWVAEDGMKIQSFGSQIWDASLCLKALIASDLCDEIGPTLKEGHNFLKNSQITENPP</sequence>
<reference evidence="3 4" key="1">
    <citation type="journal article" date="2014" name="PLoS ONE">
        <title>Global Analysis of Gene Expression Profiles in Physic Nut (Jatropha curcas L.) Seedlings Exposed to Salt Stress.</title>
        <authorList>
            <person name="Zhang L."/>
            <person name="Zhang C."/>
            <person name="Wu P."/>
            <person name="Chen Y."/>
            <person name="Li M."/>
            <person name="Jiang H."/>
            <person name="Wu G."/>
        </authorList>
    </citation>
    <scope>NUCLEOTIDE SEQUENCE [LARGE SCALE GENOMIC DNA]</scope>
    <source>
        <strain evidence="4">cv. GZQX0401</strain>
        <tissue evidence="3">Young leaves</tissue>
    </source>
</reference>
<dbReference type="PANTHER" id="PTHR11764:SF48">
    <property type="entry name" value="TERPENE CYCLASE_MUTASE FAMILY MEMBER"/>
    <property type="match status" value="1"/>
</dbReference>
<dbReference type="AlphaFoldDB" id="A0A067KLI9"/>
<keyword evidence="4" id="KW-1185">Reference proteome</keyword>
<dbReference type="Gene3D" id="1.50.10.20">
    <property type="match status" value="2"/>
</dbReference>
<dbReference type="PANTHER" id="PTHR11764">
    <property type="entry name" value="TERPENE CYCLASE/MUTASE FAMILY MEMBER"/>
    <property type="match status" value="1"/>
</dbReference>
<dbReference type="GO" id="GO:0042300">
    <property type="term" value="F:beta-amyrin synthase activity"/>
    <property type="evidence" value="ECO:0007669"/>
    <property type="project" value="TreeGrafter"/>
</dbReference>
<dbReference type="SUPFAM" id="SSF48239">
    <property type="entry name" value="Terpenoid cyclases/Protein prenyltransferases"/>
    <property type="match status" value="2"/>
</dbReference>
<evidence type="ECO:0000259" key="2">
    <source>
        <dbReference type="Pfam" id="PF13249"/>
    </source>
</evidence>
<gene>
    <name evidence="3" type="ORF">JCGZ_06058</name>
</gene>
<evidence type="ECO:0000313" key="4">
    <source>
        <dbReference type="Proteomes" id="UP000027138"/>
    </source>
</evidence>
<dbReference type="GO" id="GO:0005811">
    <property type="term" value="C:lipid droplet"/>
    <property type="evidence" value="ECO:0007669"/>
    <property type="project" value="InterPro"/>
</dbReference>
<protein>
    <recommendedName>
        <fullName evidence="2">Squalene cyclase N-terminal domain-containing protein</fullName>
    </recommendedName>
</protein>
<dbReference type="InterPro" id="IPR032697">
    <property type="entry name" value="SQ_cyclase_N"/>
</dbReference>
<dbReference type="STRING" id="180498.A0A067KLI9"/>
<dbReference type="InterPro" id="IPR008930">
    <property type="entry name" value="Terpenoid_cyclase/PrenylTrfase"/>
</dbReference>
<dbReference type="Proteomes" id="UP000027138">
    <property type="component" value="Unassembled WGS sequence"/>
</dbReference>